<dbReference type="InterPro" id="IPR048903">
    <property type="entry name" value="MdcG_N"/>
</dbReference>
<evidence type="ECO:0000313" key="6">
    <source>
        <dbReference type="Proteomes" id="UP001202867"/>
    </source>
</evidence>
<organism evidence="5 6">
    <name type="scientific">Ancylobacter koreensis</name>
    <dbReference type="NCBI Taxonomy" id="266121"/>
    <lineage>
        <taxon>Bacteria</taxon>
        <taxon>Pseudomonadati</taxon>
        <taxon>Pseudomonadota</taxon>
        <taxon>Alphaproteobacteria</taxon>
        <taxon>Hyphomicrobiales</taxon>
        <taxon>Xanthobacteraceae</taxon>
        <taxon>Ancylobacter</taxon>
    </lineage>
</organism>
<evidence type="ECO:0000259" key="4">
    <source>
        <dbReference type="Pfam" id="PF20866"/>
    </source>
</evidence>
<dbReference type="NCBIfam" id="TIGR03135">
    <property type="entry name" value="malonate_mdcG"/>
    <property type="match status" value="1"/>
</dbReference>
<gene>
    <name evidence="5" type="primary">mdcG</name>
    <name evidence="5" type="ORF">MWN33_06870</name>
</gene>
<comment type="caution">
    <text evidence="5">The sequence shown here is derived from an EMBL/GenBank/DDBJ whole genome shotgun (WGS) entry which is preliminary data.</text>
</comment>
<evidence type="ECO:0000256" key="2">
    <source>
        <dbReference type="ARBA" id="ARBA00022695"/>
    </source>
</evidence>
<feature type="domain" description="Phosphoribosyl-dephospho-CoA transferase MdcG N-terminal" evidence="4">
    <location>
        <begin position="28"/>
        <end position="102"/>
    </location>
</feature>
<dbReference type="Pfam" id="PF20866">
    <property type="entry name" value="MdcG_N"/>
    <property type="match status" value="1"/>
</dbReference>
<reference evidence="5 6" key="1">
    <citation type="submission" date="2022-04" db="EMBL/GenBank/DDBJ databases">
        <authorList>
            <person name="Grouzdev D.S."/>
            <person name="Pantiukh K.S."/>
            <person name="Krutkina M.S."/>
        </authorList>
    </citation>
    <scope>NUCLEOTIDE SEQUENCE [LARGE SCALE GENOMIC DNA]</scope>
    <source>
        <strain evidence="5 6">Jip08</strain>
    </source>
</reference>
<proteinExistence type="predicted"/>
<dbReference type="EMBL" id="JALKCG010000001">
    <property type="protein sequence ID" value="MCK0207756.1"/>
    <property type="molecule type" value="Genomic_DNA"/>
</dbReference>
<dbReference type="Proteomes" id="UP001202867">
    <property type="component" value="Unassembled WGS sequence"/>
</dbReference>
<keyword evidence="1" id="KW-0808">Transferase</keyword>
<feature type="domain" description="Phosphoribosyl-dephospho-CoA transferase MdcG C-terminal" evidence="3">
    <location>
        <begin position="111"/>
        <end position="227"/>
    </location>
</feature>
<reference evidence="6" key="2">
    <citation type="submission" date="2023-07" db="EMBL/GenBank/DDBJ databases">
        <title>Ancylobacter moscoviensis sp. nov., facultatively methylotrophic bacteria from activated sludge and the reclassification of Starkeya novella (Starkey 1934) Kelly et al. 2000 as Ancylobacter novellus comb. nov., Starkeya koreensis Im et al. 2006 as Ancylobacter koreensis comb.nov., Angulomicrobium tetraedrale Vasil'eva et al. 1986 as Ancylobacter tetraedralis comb. nov., Angulomicrobium amanitiforme Fritz et al. 2004 as Ancylobacter amanitiformis comb. nov. and Methylorhabdus multivorans Doronina et al. 1996 as Ancylobacter multivorans comb. nov. and emended description of the genus Ancylobacter.</title>
        <authorList>
            <person name="Doronina N."/>
            <person name="Chemodurova A."/>
            <person name="Grouzdev D."/>
            <person name="Koziaeva V."/>
            <person name="Shi W."/>
            <person name="Wu L."/>
            <person name="Kaparullina E."/>
        </authorList>
    </citation>
    <scope>NUCLEOTIDE SEQUENCE [LARGE SCALE GENOMIC DNA]</scope>
    <source>
        <strain evidence="6">Jip08</strain>
    </source>
</reference>
<keyword evidence="6" id="KW-1185">Reference proteome</keyword>
<sequence length="241" mass="26310">MRHAFHPWSGSPAARPGPAATALPRLARHDLVWLDPAASLRTEREADRALAAAWACAGRPFVVRREEAASAPDTLPLGLPLPSRLDRRRIALAARRDEVRRSGHMPLLTEACEAAFSGWRRPLRRLAAQLTESGASVRVYGSLGWQYLTGEAYLHPASDIDLLIEPGEEADTERLLALLSEARAGDCPRLDGEIALASDRMVAWRELFTATPEVLVRGLDGVALVPREAVRRLLRPGVAAC</sequence>
<evidence type="ECO:0000256" key="1">
    <source>
        <dbReference type="ARBA" id="ARBA00022679"/>
    </source>
</evidence>
<keyword evidence="2" id="KW-0548">Nucleotidyltransferase</keyword>
<evidence type="ECO:0000259" key="3">
    <source>
        <dbReference type="Pfam" id="PF10620"/>
    </source>
</evidence>
<name>A0ABT0DKF7_9HYPH</name>
<dbReference type="InterPro" id="IPR017557">
    <property type="entry name" value="Holo-ACP_synthase"/>
</dbReference>
<dbReference type="Pfam" id="PF10620">
    <property type="entry name" value="MdcG"/>
    <property type="match status" value="1"/>
</dbReference>
<protein>
    <submittedName>
        <fullName evidence="5">Malonate decarboxylase holo-[acyl-carrier-protein] synthase</fullName>
    </submittedName>
</protein>
<evidence type="ECO:0000313" key="5">
    <source>
        <dbReference type="EMBL" id="MCK0207756.1"/>
    </source>
</evidence>
<dbReference type="CDD" id="cd05403">
    <property type="entry name" value="NT_KNTase_like"/>
    <property type="match status" value="1"/>
</dbReference>
<dbReference type="RefSeq" id="WP_247199682.1">
    <property type="nucleotide sequence ID" value="NZ_JALKCG010000001.1"/>
</dbReference>
<accession>A0ABT0DKF7</accession>
<dbReference type="InterPro" id="IPR049180">
    <property type="entry name" value="MdcG_C"/>
</dbReference>